<feature type="domain" description="Remorin C-terminal" evidence="3">
    <location>
        <begin position="169"/>
        <end position="272"/>
    </location>
</feature>
<dbReference type="SMR" id="A0A1S3TGN4"/>
<dbReference type="PANTHER" id="PTHR31471:SF51">
    <property type="entry name" value="REMORIN FAMILY PROTEIN"/>
    <property type="match status" value="1"/>
</dbReference>
<dbReference type="PANTHER" id="PTHR31471">
    <property type="entry name" value="OS02G0116800 PROTEIN"/>
    <property type="match status" value="1"/>
</dbReference>
<dbReference type="KEGG" id="vra:106755306"/>
<evidence type="ECO:0000313" key="5">
    <source>
        <dbReference type="RefSeq" id="XP_014492912.1"/>
    </source>
</evidence>
<feature type="region of interest" description="Disordered" evidence="2">
    <location>
        <begin position="1"/>
        <end position="46"/>
    </location>
</feature>
<feature type="compositionally biased region" description="Basic and acidic residues" evidence="2">
    <location>
        <begin position="146"/>
        <end position="158"/>
    </location>
</feature>
<evidence type="ECO:0000313" key="4">
    <source>
        <dbReference type="Proteomes" id="UP000087766"/>
    </source>
</evidence>
<proteinExistence type="inferred from homology"/>
<reference evidence="5" key="1">
    <citation type="submission" date="2025-08" db="UniProtKB">
        <authorList>
            <consortium name="RefSeq"/>
        </authorList>
    </citation>
    <scope>IDENTIFICATION</scope>
    <source>
        <tissue evidence="5">Leaf</tissue>
    </source>
</reference>
<name>A0A1S3TGN4_VIGRR</name>
<evidence type="ECO:0000256" key="2">
    <source>
        <dbReference type="SAM" id="MobiDB-lite"/>
    </source>
</evidence>
<organism evidence="4 5">
    <name type="scientific">Vigna radiata var. radiata</name>
    <name type="common">Mung bean</name>
    <name type="synonym">Phaseolus aureus</name>
    <dbReference type="NCBI Taxonomy" id="3916"/>
    <lineage>
        <taxon>Eukaryota</taxon>
        <taxon>Viridiplantae</taxon>
        <taxon>Streptophyta</taxon>
        <taxon>Embryophyta</taxon>
        <taxon>Tracheophyta</taxon>
        <taxon>Spermatophyta</taxon>
        <taxon>Magnoliopsida</taxon>
        <taxon>eudicotyledons</taxon>
        <taxon>Gunneridae</taxon>
        <taxon>Pentapetalae</taxon>
        <taxon>rosids</taxon>
        <taxon>fabids</taxon>
        <taxon>Fabales</taxon>
        <taxon>Fabaceae</taxon>
        <taxon>Papilionoideae</taxon>
        <taxon>50 kb inversion clade</taxon>
        <taxon>NPAAA clade</taxon>
        <taxon>indigoferoid/millettioid clade</taxon>
        <taxon>Phaseoleae</taxon>
        <taxon>Vigna</taxon>
    </lineage>
</organism>
<dbReference type="OrthoDB" id="1879425at2759"/>
<sequence length="278" mass="31546">MDNFLNQMRVPFTGAEESKSGLGGTKDPKIPIQKTQSFKGENKGGQNWFQKQFARKRSGDHESRDMDHAAAVAAAAFAINLLDVSEEKKETPKALLEKTKSKMNGPLLSSASKRLSGSFRLKDDQSKKPEEAIIPAPSMKKSSTFSDEKPETSTKPDLGRQPTLGESFERHTKADEWERSELQDIRQRYDKLTERIDSWANKKKIKAKRKLNEEERVLAKRRMRALEDFQNKITAIDNIAERARTRAEESRKNEVNKAKAKANVIRSTGKMPAICFCF</sequence>
<dbReference type="GeneID" id="106755306"/>
<dbReference type="AlphaFoldDB" id="A0A1S3TGN4"/>
<evidence type="ECO:0000256" key="1">
    <source>
        <dbReference type="ARBA" id="ARBA00005711"/>
    </source>
</evidence>
<dbReference type="Gramene" id="Vradi0100s00070.1">
    <property type="protein sequence ID" value="Vradi0100s00070.1"/>
    <property type="gene ID" value="Vradi0100s00070"/>
</dbReference>
<dbReference type="STRING" id="3916.A0A1S3TGN4"/>
<dbReference type="InterPro" id="IPR005516">
    <property type="entry name" value="Remorin_C"/>
</dbReference>
<feature type="compositionally biased region" description="Basic and acidic residues" evidence="2">
    <location>
        <begin position="120"/>
        <end position="131"/>
    </location>
</feature>
<evidence type="ECO:0000259" key="3">
    <source>
        <dbReference type="Pfam" id="PF03763"/>
    </source>
</evidence>
<dbReference type="RefSeq" id="XP_014492912.1">
    <property type="nucleotide sequence ID" value="XM_014637426.2"/>
</dbReference>
<feature type="compositionally biased region" description="Polar residues" evidence="2">
    <location>
        <begin position="33"/>
        <end position="46"/>
    </location>
</feature>
<dbReference type="Pfam" id="PF03763">
    <property type="entry name" value="Remorin_C"/>
    <property type="match status" value="1"/>
</dbReference>
<comment type="similarity">
    <text evidence="1">Belongs to the remorin family.</text>
</comment>
<feature type="region of interest" description="Disordered" evidence="2">
    <location>
        <begin position="97"/>
        <end position="175"/>
    </location>
</feature>
<dbReference type="Proteomes" id="UP000087766">
    <property type="component" value="Unplaced"/>
</dbReference>
<gene>
    <name evidence="5" type="primary">LOC106755306</name>
</gene>
<keyword evidence="4" id="KW-1185">Reference proteome</keyword>
<accession>A0A1S3TGN4</accession>
<protein>
    <submittedName>
        <fullName evidence="5">Remorin</fullName>
    </submittedName>
</protein>